<dbReference type="PANTHER" id="PTHR37813:SF1">
    <property type="entry name" value="FELS-2 PROPHAGE PROTEIN"/>
    <property type="match status" value="1"/>
</dbReference>
<dbReference type="EMBL" id="WMIE01000008">
    <property type="protein sequence ID" value="MTH78760.1"/>
    <property type="molecule type" value="Genomic_DNA"/>
</dbReference>
<name>A0A6L6J9S0_9RHOB</name>
<comment type="caution">
    <text evidence="4">The sequence shown here is derived from an EMBL/GenBank/DDBJ whole genome shotgun (WGS) entry which is preliminary data.</text>
</comment>
<sequence length="827" mass="85795">MAGNQRLNATITIGGTVAATLGRAVEEANARLGRVGAGLNSAHNQIGTAIRRNDAALEKARTGIIDSIGAYYSLKAAIGAPVRAAAEFETVLEDIGQKSDVPVEKLGELGDKIKQVARDTNQGAMQIGAAVDALAGRGADLDVALTAADPIGRAAVAYRAATDDLAAASWAAVDNLKVPASQIEIALDAMAQAGKDGAFELRDMATYFPSLGAAYQGLGQQGVGAVADLASALQVVRKGTGDASTAATNLQNVLQKIYAPATVKKFGDAGVDIFKEMDAAAKRGLTPIEAIAEITDRTLNGDLSKMGNLFEDAQVQAGLRSLIQGMEEYRDIRAKAMSAEGVLDADYERRIRTAQGAQDRWNASVQDLNITFGTALLPVLNDLLDGIVPVIGAVGEWTAANPKLAAGLATVVGGLIAFRGALAALRFVGLLGKGGALSSISFGLKAVSLSVSPVVAGLGKIRASMMAFSAVTAIGGPGAALSMIGRAALGLLNPLRLVSLAIRGVGMAFAMNPIGASVAAIGAAVYLLYRNWAGFKEWFGRLWGSVKTYFTGFGNFVAGVFTLDLGRALGGIKDMWDGAIGFFKTVLEGIGGIFTATWTDIIAPILDQFGLLDPIKTAWEGLKSFFAPTLTFISDKFTAAWRVIKPIIDGLTWVVNNGAKVEEAVGRFGDRASGFFTGRREGETAEEEWQRRVHGAPQARAVGGSFRPGPLVVGERGAEALFANRGGFIATNRQLNRMAGAVAQIGALGAALGATPAAALPLDDILPGNQRGAAIATAPAIPTQPQISVGGITIISSPGQSPRQIADEVLRELDRRARGALYDVGGF</sequence>
<keyword evidence="2" id="KW-0472">Membrane</keyword>
<proteinExistence type="predicted"/>
<feature type="transmembrane region" description="Helical" evidence="2">
    <location>
        <begin position="465"/>
        <end position="484"/>
    </location>
</feature>
<keyword evidence="2" id="KW-0812">Transmembrane</keyword>
<keyword evidence="1" id="KW-1188">Viral release from host cell</keyword>
<dbReference type="Pfam" id="PF10145">
    <property type="entry name" value="PhageMin_Tail"/>
    <property type="match status" value="1"/>
</dbReference>
<evidence type="ECO:0000313" key="4">
    <source>
        <dbReference type="EMBL" id="MTH78760.1"/>
    </source>
</evidence>
<gene>
    <name evidence="4" type="ORF">GL286_13590</name>
</gene>
<feature type="transmembrane region" description="Helical" evidence="2">
    <location>
        <begin position="549"/>
        <end position="566"/>
    </location>
</feature>
<feature type="transmembrane region" description="Helical" evidence="2">
    <location>
        <begin position="505"/>
        <end position="529"/>
    </location>
</feature>
<evidence type="ECO:0000259" key="3">
    <source>
        <dbReference type="Pfam" id="PF10145"/>
    </source>
</evidence>
<organism evidence="4 5">
    <name type="scientific">Paracoccus aestuariivivens</name>
    <dbReference type="NCBI Taxonomy" id="1820333"/>
    <lineage>
        <taxon>Bacteria</taxon>
        <taxon>Pseudomonadati</taxon>
        <taxon>Pseudomonadota</taxon>
        <taxon>Alphaproteobacteria</taxon>
        <taxon>Rhodobacterales</taxon>
        <taxon>Paracoccaceae</taxon>
        <taxon>Paracoccus</taxon>
    </lineage>
</organism>
<evidence type="ECO:0000256" key="1">
    <source>
        <dbReference type="ARBA" id="ARBA00022612"/>
    </source>
</evidence>
<keyword evidence="5" id="KW-1185">Reference proteome</keyword>
<dbReference type="AlphaFoldDB" id="A0A6L6J9S0"/>
<evidence type="ECO:0000256" key="2">
    <source>
        <dbReference type="SAM" id="Phobius"/>
    </source>
</evidence>
<reference evidence="4 5" key="1">
    <citation type="submission" date="2019-11" db="EMBL/GenBank/DDBJ databases">
        <authorList>
            <person name="Dong K."/>
        </authorList>
    </citation>
    <scope>NUCLEOTIDE SEQUENCE [LARGE SCALE GENOMIC DNA]</scope>
    <source>
        <strain evidence="4 5">NBRC 111993</strain>
    </source>
</reference>
<feature type="domain" description="Phage tail tape measure protein" evidence="3">
    <location>
        <begin position="111"/>
        <end position="307"/>
    </location>
</feature>
<dbReference type="NCBIfam" id="TIGR01760">
    <property type="entry name" value="tape_meas_TP901"/>
    <property type="match status" value="1"/>
</dbReference>
<dbReference type="Proteomes" id="UP000478183">
    <property type="component" value="Unassembled WGS sequence"/>
</dbReference>
<feature type="transmembrane region" description="Helical" evidence="2">
    <location>
        <begin position="440"/>
        <end position="459"/>
    </location>
</feature>
<keyword evidence="2" id="KW-1133">Transmembrane helix</keyword>
<accession>A0A6L6J9S0</accession>
<protein>
    <submittedName>
        <fullName evidence="4">Phage tail tape measure protein</fullName>
    </submittedName>
</protein>
<dbReference type="OrthoDB" id="5461326at2"/>
<dbReference type="PANTHER" id="PTHR37813">
    <property type="entry name" value="FELS-2 PROPHAGE PROTEIN"/>
    <property type="match status" value="1"/>
</dbReference>
<evidence type="ECO:0000313" key="5">
    <source>
        <dbReference type="Proteomes" id="UP000478183"/>
    </source>
</evidence>
<dbReference type="InterPro" id="IPR010090">
    <property type="entry name" value="Phage_tape_meas"/>
</dbReference>